<proteinExistence type="predicted"/>
<reference evidence="2 3" key="1">
    <citation type="submission" date="2018-07" db="EMBL/GenBank/DDBJ databases">
        <title>Parabacteroides acidifaciens nov. sp., isolated from human feces.</title>
        <authorList>
            <person name="Wang Y.J."/>
        </authorList>
    </citation>
    <scope>NUCLEOTIDE SEQUENCE [LARGE SCALE GENOMIC DNA]</scope>
    <source>
        <strain evidence="2 3">426-9</strain>
    </source>
</reference>
<keyword evidence="4" id="KW-1185">Reference proteome</keyword>
<dbReference type="InterPro" id="IPR019068">
    <property type="entry name" value="Restrct_endonuc_II_MjaI"/>
</dbReference>
<dbReference type="GO" id="GO:0009036">
    <property type="term" value="F:type II site-specific deoxyribonuclease activity"/>
    <property type="evidence" value="ECO:0007669"/>
    <property type="project" value="InterPro"/>
</dbReference>
<dbReference type="EMBL" id="QREV01000044">
    <property type="protein sequence ID" value="RDU48224.1"/>
    <property type="molecule type" value="Genomic_DNA"/>
</dbReference>
<dbReference type="Pfam" id="PF09568">
    <property type="entry name" value="RE_MjaI"/>
    <property type="match status" value="1"/>
</dbReference>
<reference evidence="1 4" key="2">
    <citation type="submission" date="2020-08" db="EMBL/GenBank/DDBJ databases">
        <title>Genome public.</title>
        <authorList>
            <person name="Liu C."/>
            <person name="Sun Q."/>
        </authorList>
    </citation>
    <scope>NUCLEOTIDE SEQUENCE [LARGE SCALE GENOMIC DNA]</scope>
    <source>
        <strain evidence="1 4">426_9</strain>
    </source>
</reference>
<organism evidence="2 3">
    <name type="scientific">Parabacteroides acidifaciens</name>
    <dbReference type="NCBI Taxonomy" id="2290935"/>
    <lineage>
        <taxon>Bacteria</taxon>
        <taxon>Pseudomonadati</taxon>
        <taxon>Bacteroidota</taxon>
        <taxon>Bacteroidia</taxon>
        <taxon>Bacteroidales</taxon>
        <taxon>Tannerellaceae</taxon>
        <taxon>Parabacteroides</taxon>
    </lineage>
</organism>
<keyword evidence="2" id="KW-0255">Endonuclease</keyword>
<dbReference type="Proteomes" id="UP000629596">
    <property type="component" value="Unassembled WGS sequence"/>
</dbReference>
<sequence>MKKFKISNDEVAELSNAPQYQFPKYVTQVINLVNSNAGGTRPKVVGQMSELVKEFDGRTIDEWIEWYTERYPDAVNDATEKIWTMYETMKGAFNTITKEMVENWVKDLIYGKTFCGLKFQTAIISAIANQLDKPWRETDPEEEAQGIDGFIGDKPLQVKSATYKLEARLSETINVPIVYYDKKKDGISIEYNPNDF</sequence>
<dbReference type="RefSeq" id="WP_115500523.1">
    <property type="nucleotide sequence ID" value="NZ_JACRTI010000044.1"/>
</dbReference>
<evidence type="ECO:0000313" key="1">
    <source>
        <dbReference type="EMBL" id="MBC8603030.1"/>
    </source>
</evidence>
<name>A0A3D8HB76_9BACT</name>
<gene>
    <name evidence="2" type="ORF">DWU89_15420</name>
    <name evidence="1" type="ORF">H8784_15045</name>
</gene>
<dbReference type="Proteomes" id="UP000256321">
    <property type="component" value="Unassembled WGS sequence"/>
</dbReference>
<dbReference type="AlphaFoldDB" id="A0A3D8HB76"/>
<comment type="caution">
    <text evidence="2">The sequence shown here is derived from an EMBL/GenBank/DDBJ whole genome shotgun (WGS) entry which is preliminary data.</text>
</comment>
<accession>A0A3D8HB76</accession>
<evidence type="ECO:0000313" key="3">
    <source>
        <dbReference type="Proteomes" id="UP000256321"/>
    </source>
</evidence>
<keyword evidence="2" id="KW-0540">Nuclease</keyword>
<dbReference type="GO" id="GO:0009307">
    <property type="term" value="P:DNA restriction-modification system"/>
    <property type="evidence" value="ECO:0007669"/>
    <property type="project" value="InterPro"/>
</dbReference>
<evidence type="ECO:0000313" key="2">
    <source>
        <dbReference type="EMBL" id="RDU48224.1"/>
    </source>
</evidence>
<protein>
    <submittedName>
        <fullName evidence="2">MjaI family restriction endonuclease</fullName>
    </submittedName>
</protein>
<evidence type="ECO:0000313" key="4">
    <source>
        <dbReference type="Proteomes" id="UP000629596"/>
    </source>
</evidence>
<dbReference type="GO" id="GO:0003677">
    <property type="term" value="F:DNA binding"/>
    <property type="evidence" value="ECO:0007669"/>
    <property type="project" value="InterPro"/>
</dbReference>
<dbReference type="EMBL" id="JACRTI010000044">
    <property type="protein sequence ID" value="MBC8603030.1"/>
    <property type="molecule type" value="Genomic_DNA"/>
</dbReference>
<keyword evidence="2" id="KW-0378">Hydrolase</keyword>